<dbReference type="Pfam" id="PF02311">
    <property type="entry name" value="AraC_binding"/>
    <property type="match status" value="1"/>
</dbReference>
<feature type="domain" description="HTH araC/xylS-type" evidence="4">
    <location>
        <begin position="168"/>
        <end position="268"/>
    </location>
</feature>
<dbReference type="STRING" id="1859457.BET10_01155"/>
<keyword evidence="6" id="KW-1185">Reference proteome</keyword>
<dbReference type="SMART" id="SM00342">
    <property type="entry name" value="HTH_ARAC"/>
    <property type="match status" value="1"/>
</dbReference>
<dbReference type="InterPro" id="IPR003313">
    <property type="entry name" value="AraC-bd"/>
</dbReference>
<dbReference type="InterPro" id="IPR009057">
    <property type="entry name" value="Homeodomain-like_sf"/>
</dbReference>
<keyword evidence="3" id="KW-0804">Transcription</keyword>
<organism evidence="5 6">
    <name type="scientific">Pseudoalteromonas amylolytica</name>
    <dbReference type="NCBI Taxonomy" id="1859457"/>
    <lineage>
        <taxon>Bacteria</taxon>
        <taxon>Pseudomonadati</taxon>
        <taxon>Pseudomonadota</taxon>
        <taxon>Gammaproteobacteria</taxon>
        <taxon>Alteromonadales</taxon>
        <taxon>Pseudoalteromonadaceae</taxon>
        <taxon>Pseudoalteromonas</taxon>
    </lineage>
</organism>
<dbReference type="OrthoDB" id="5949386at2"/>
<name>A0A1S1MNS2_9GAMM</name>
<dbReference type="SUPFAM" id="SSF51182">
    <property type="entry name" value="RmlC-like cupins"/>
    <property type="match status" value="1"/>
</dbReference>
<dbReference type="SUPFAM" id="SSF46689">
    <property type="entry name" value="Homeodomain-like"/>
    <property type="match status" value="1"/>
</dbReference>
<comment type="caution">
    <text evidence="5">The sequence shown here is derived from an EMBL/GenBank/DDBJ whole genome shotgun (WGS) entry which is preliminary data.</text>
</comment>
<evidence type="ECO:0000256" key="2">
    <source>
        <dbReference type="ARBA" id="ARBA00023125"/>
    </source>
</evidence>
<dbReference type="CDD" id="cd06124">
    <property type="entry name" value="cupin_NimR-like_N"/>
    <property type="match status" value="1"/>
</dbReference>
<dbReference type="PROSITE" id="PS01124">
    <property type="entry name" value="HTH_ARAC_FAMILY_2"/>
    <property type="match status" value="1"/>
</dbReference>
<reference evidence="5 6" key="1">
    <citation type="submission" date="2016-09" db="EMBL/GenBank/DDBJ databases">
        <title>Pseudoalteromonas amylolytica sp. nov., isolated from the surface seawater.</title>
        <authorList>
            <person name="Wu Y.-H."/>
            <person name="Cheng H."/>
            <person name="Jin X.-B."/>
            <person name="Wang C.-S."/>
            <person name="Xu X.-W."/>
        </authorList>
    </citation>
    <scope>NUCLEOTIDE SEQUENCE [LARGE SCALE GENOMIC DNA]</scope>
    <source>
        <strain evidence="5 6">JW1</strain>
    </source>
</reference>
<dbReference type="AlphaFoldDB" id="A0A1S1MNS2"/>
<dbReference type="GO" id="GO:0003700">
    <property type="term" value="F:DNA-binding transcription factor activity"/>
    <property type="evidence" value="ECO:0007669"/>
    <property type="project" value="InterPro"/>
</dbReference>
<evidence type="ECO:0000259" key="4">
    <source>
        <dbReference type="PROSITE" id="PS01124"/>
    </source>
</evidence>
<dbReference type="EMBL" id="MKJU01000037">
    <property type="protein sequence ID" value="OHU86836.1"/>
    <property type="molecule type" value="Genomic_DNA"/>
</dbReference>
<evidence type="ECO:0000256" key="3">
    <source>
        <dbReference type="ARBA" id="ARBA00023163"/>
    </source>
</evidence>
<accession>A0A1S1MNS2</accession>
<evidence type="ECO:0000313" key="5">
    <source>
        <dbReference type="EMBL" id="OHU86836.1"/>
    </source>
</evidence>
<dbReference type="Pfam" id="PF12833">
    <property type="entry name" value="HTH_18"/>
    <property type="match status" value="1"/>
</dbReference>
<dbReference type="Gene3D" id="1.10.10.60">
    <property type="entry name" value="Homeodomain-like"/>
    <property type="match status" value="1"/>
</dbReference>
<proteinExistence type="predicted"/>
<dbReference type="PANTHER" id="PTHR11019:SF190">
    <property type="entry name" value="ARAC-FAMILY REGULATORY PROTEIN"/>
    <property type="match status" value="1"/>
</dbReference>
<protein>
    <submittedName>
        <fullName evidence="5">AraC family transcriptional regulator</fullName>
    </submittedName>
</protein>
<evidence type="ECO:0000313" key="6">
    <source>
        <dbReference type="Proteomes" id="UP000179786"/>
    </source>
</evidence>
<dbReference type="RefSeq" id="WP_070987875.1">
    <property type="nucleotide sequence ID" value="NZ_MKJU01000037.1"/>
</dbReference>
<gene>
    <name evidence="5" type="ORF">BET10_01155</name>
</gene>
<keyword evidence="2" id="KW-0238">DNA-binding</keyword>
<dbReference type="Proteomes" id="UP000179786">
    <property type="component" value="Unassembled WGS sequence"/>
</dbReference>
<sequence length="269" mass="30639">MVNSQPNGSAAHWNSIATRFKLKRLGRPVYPRASTMPPWQHVQTHQHTWGQLAYTSNGVLSIVTPEGNFVIPPDQALWLPPNLPHETFCRYGGHFRSVYIDEKYAPLLGNTAKLLHVDELLKAMILEICAWETDYALDDKTLRFIQVFVDRLESAPTSSFFMPTAQDDRLLPIISELHANPGCHKTLQQWGEEIGASTRTLNRLFTKSFAMNFSQWKQKLRALRAVEMIEAGHNQQHIAEQLGFESSSAFNTSFKKVFNCTPGQYLKRP</sequence>
<dbReference type="GO" id="GO:0043565">
    <property type="term" value="F:sequence-specific DNA binding"/>
    <property type="evidence" value="ECO:0007669"/>
    <property type="project" value="InterPro"/>
</dbReference>
<evidence type="ECO:0000256" key="1">
    <source>
        <dbReference type="ARBA" id="ARBA00023015"/>
    </source>
</evidence>
<dbReference type="InterPro" id="IPR011051">
    <property type="entry name" value="RmlC_Cupin_sf"/>
</dbReference>
<dbReference type="PANTHER" id="PTHR11019">
    <property type="entry name" value="HTH-TYPE TRANSCRIPTIONAL REGULATOR NIMR"/>
    <property type="match status" value="1"/>
</dbReference>
<keyword evidence="1" id="KW-0805">Transcription regulation</keyword>
<dbReference type="InterPro" id="IPR018060">
    <property type="entry name" value="HTH_AraC"/>
</dbReference>